<dbReference type="InterPro" id="IPR052032">
    <property type="entry name" value="ATP-dep_AA_Ligase"/>
</dbReference>
<evidence type="ECO:0000256" key="2">
    <source>
        <dbReference type="ARBA" id="ARBA00022741"/>
    </source>
</evidence>
<keyword evidence="1" id="KW-0436">Ligase</keyword>
<keyword evidence="7" id="KW-1185">Reference proteome</keyword>
<dbReference type="Gene3D" id="3.30.1490.20">
    <property type="entry name" value="ATP-grasp fold, A domain"/>
    <property type="match status" value="1"/>
</dbReference>
<dbReference type="OrthoDB" id="9765608at2"/>
<dbReference type="Proteomes" id="UP000471147">
    <property type="component" value="Unassembled WGS sequence"/>
</dbReference>
<dbReference type="InterPro" id="IPR048764">
    <property type="entry name" value="PylC_N"/>
</dbReference>
<dbReference type="AlphaFoldDB" id="A0A6I4M7Z0"/>
<feature type="domain" description="ATP-grasp" evidence="5">
    <location>
        <begin position="118"/>
        <end position="294"/>
    </location>
</feature>
<keyword evidence="2 4" id="KW-0547">Nucleotide-binding</keyword>
<dbReference type="InterPro" id="IPR011761">
    <property type="entry name" value="ATP-grasp"/>
</dbReference>
<evidence type="ECO:0000256" key="1">
    <source>
        <dbReference type="ARBA" id="ARBA00022598"/>
    </source>
</evidence>
<protein>
    <submittedName>
        <fullName evidence="6">ATP-grasp domain-containing protein</fullName>
    </submittedName>
</protein>
<name>A0A6I4M7Z0_9SPHN</name>
<dbReference type="GO" id="GO:0046872">
    <property type="term" value="F:metal ion binding"/>
    <property type="evidence" value="ECO:0007669"/>
    <property type="project" value="InterPro"/>
</dbReference>
<dbReference type="PANTHER" id="PTHR43585">
    <property type="entry name" value="FUMIPYRROLE BIOSYNTHESIS PROTEIN C"/>
    <property type="match status" value="1"/>
</dbReference>
<dbReference type="EMBL" id="SDWJ01000002">
    <property type="protein sequence ID" value="MVZ98235.1"/>
    <property type="molecule type" value="Genomic_DNA"/>
</dbReference>
<proteinExistence type="predicted"/>
<evidence type="ECO:0000256" key="3">
    <source>
        <dbReference type="ARBA" id="ARBA00022840"/>
    </source>
</evidence>
<dbReference type="PROSITE" id="PS50975">
    <property type="entry name" value="ATP_GRASP"/>
    <property type="match status" value="1"/>
</dbReference>
<evidence type="ECO:0000313" key="6">
    <source>
        <dbReference type="EMBL" id="MVZ98235.1"/>
    </source>
</evidence>
<evidence type="ECO:0000259" key="5">
    <source>
        <dbReference type="PROSITE" id="PS50975"/>
    </source>
</evidence>
<evidence type="ECO:0000256" key="4">
    <source>
        <dbReference type="PROSITE-ProRule" id="PRU00409"/>
    </source>
</evidence>
<dbReference type="Gene3D" id="3.40.50.20">
    <property type="match status" value="1"/>
</dbReference>
<accession>A0A6I4M7Z0</accession>
<dbReference type="InterPro" id="IPR013815">
    <property type="entry name" value="ATP_grasp_subdomain_1"/>
</dbReference>
<dbReference type="GO" id="GO:0016874">
    <property type="term" value="F:ligase activity"/>
    <property type="evidence" value="ECO:0007669"/>
    <property type="project" value="UniProtKB-KW"/>
</dbReference>
<dbReference type="GO" id="GO:0005524">
    <property type="term" value="F:ATP binding"/>
    <property type="evidence" value="ECO:0007669"/>
    <property type="project" value="UniProtKB-UniRule"/>
</dbReference>
<reference evidence="6 7" key="1">
    <citation type="submission" date="2019-01" db="EMBL/GenBank/DDBJ databases">
        <title>Sphingorhabdus lacus sp.nov., isolated from an oligotrophic freshwater lake.</title>
        <authorList>
            <person name="Park M."/>
        </authorList>
    </citation>
    <scope>NUCLEOTIDE SEQUENCE [LARGE SCALE GENOMIC DNA]</scope>
    <source>
        <strain evidence="6 7">IMCC26285</strain>
    </source>
</reference>
<comment type="caution">
    <text evidence="6">The sequence shown here is derived from an EMBL/GenBank/DDBJ whole genome shotgun (WGS) entry which is preliminary data.</text>
</comment>
<dbReference type="NCBIfam" id="NF009402">
    <property type="entry name" value="PRK12767.1-1"/>
    <property type="match status" value="1"/>
</dbReference>
<organism evidence="6 7">
    <name type="scientific">Sphingorhabdus profundilacus</name>
    <dbReference type="NCBI Taxonomy" id="2509718"/>
    <lineage>
        <taxon>Bacteria</taxon>
        <taxon>Pseudomonadati</taxon>
        <taxon>Pseudomonadota</taxon>
        <taxon>Alphaproteobacteria</taxon>
        <taxon>Sphingomonadales</taxon>
        <taxon>Sphingomonadaceae</taxon>
        <taxon>Sphingorhabdus</taxon>
    </lineage>
</organism>
<gene>
    <name evidence="6" type="ORF">EUU23_11070</name>
</gene>
<dbReference type="Pfam" id="PF21360">
    <property type="entry name" value="PylC-like_N"/>
    <property type="match status" value="1"/>
</dbReference>
<dbReference type="PANTHER" id="PTHR43585:SF2">
    <property type="entry name" value="ATP-GRASP ENZYME FSQD"/>
    <property type="match status" value="1"/>
</dbReference>
<keyword evidence="3 4" id="KW-0067">ATP-binding</keyword>
<dbReference type="Gene3D" id="3.30.470.20">
    <property type="entry name" value="ATP-grasp fold, B domain"/>
    <property type="match status" value="1"/>
</dbReference>
<dbReference type="Pfam" id="PF15632">
    <property type="entry name" value="ATPgrasp_Ter"/>
    <property type="match status" value="1"/>
</dbReference>
<dbReference type="SUPFAM" id="SSF56059">
    <property type="entry name" value="Glutathione synthetase ATP-binding domain-like"/>
    <property type="match status" value="1"/>
</dbReference>
<sequence>MRIIVTGAGAVLGQGIIKSLRSSTLPLHIVALDPNPLSAGLHWADSSHLIPMATDADYENRIESILEIEQPDAVLVGTDVELAIFAKKRAEWEARYNTHILVSAENVIEIADDKYQTAQFLEKHGLSNPKSVRGEDTQALRQLVEEIGFPLIVKPRRGARAVGVSKVNSQSELDETMKGRHGLVVQQMAGADDQEYTAGVLYFDDKVQASIVLRRDLRDGNTYRAYSGDFPDYEKYVHELAHALKPYGPTNFQFRVDAHGVPRLFEINARFSGTTPMRALFGFNEVELCLRKLIMGEDISPPSIRHGTVIRFLEEQFLDAGQIAAVGQP</sequence>
<evidence type="ECO:0000313" key="7">
    <source>
        <dbReference type="Proteomes" id="UP000471147"/>
    </source>
</evidence>